<comment type="caution">
    <text evidence="2">The sequence shown here is derived from an EMBL/GenBank/DDBJ whole genome shotgun (WGS) entry which is preliminary data.</text>
</comment>
<dbReference type="Pfam" id="PF04230">
    <property type="entry name" value="PS_pyruv_trans"/>
    <property type="match status" value="1"/>
</dbReference>
<evidence type="ECO:0000313" key="3">
    <source>
        <dbReference type="Proteomes" id="UP000305840"/>
    </source>
</evidence>
<dbReference type="Proteomes" id="UP000305840">
    <property type="component" value="Unassembled WGS sequence"/>
</dbReference>
<proteinExistence type="predicted"/>
<organism evidence="2 3">
    <name type="scientific">Vibrio lentus</name>
    <dbReference type="NCBI Taxonomy" id="136468"/>
    <lineage>
        <taxon>Bacteria</taxon>
        <taxon>Pseudomonadati</taxon>
        <taxon>Pseudomonadota</taxon>
        <taxon>Gammaproteobacteria</taxon>
        <taxon>Vibrionales</taxon>
        <taxon>Vibrionaceae</taxon>
        <taxon>Vibrio</taxon>
    </lineage>
</organism>
<dbReference type="EMBL" id="SYVO01000091">
    <property type="protein sequence ID" value="TKG03713.1"/>
    <property type="molecule type" value="Genomic_DNA"/>
</dbReference>
<sequence length="358" mass="41434">MKVSTLTLPIHVNYGAVLQAYALHQALINAGHEPVLLDIRPSIYKKNNFLSLISFTKNYISRLIKKDTEYGNESFKQFVEKNIRKTSKTRFHFQLARLAKSDAYVVGSDQVWRSEYALNIELFYLDFVRNGALKLSYAASFGKADWSYSSLQTENCKTLLKDFDAVSVREFSGKTLVEEKLDGEATHVLDPTMIIDVEKYNKLIESNSDKKFGYRDLFCYVLDINREKQNLISLFCKEQYLNENLCNKGKVDKDKMSIENWLQGIRDSHFVITDSFHGMVFCILFEKEFLVLANNSRGYERFSSLLGQLGISERLVDENMLNQFSSEKLSEIDYKIVNERLNRLKNKSINFLHSSLSK</sequence>
<keyword evidence="2" id="KW-0808">Transferase</keyword>
<accession>A0A4V5RMH2</accession>
<dbReference type="GO" id="GO:0016740">
    <property type="term" value="F:transferase activity"/>
    <property type="evidence" value="ECO:0007669"/>
    <property type="project" value="UniProtKB-KW"/>
</dbReference>
<protein>
    <submittedName>
        <fullName evidence="2">Polysaccharide pyruvyl transferase family protein</fullName>
    </submittedName>
</protein>
<gene>
    <name evidence="2" type="ORF">FCV91_21100</name>
</gene>
<dbReference type="AlphaFoldDB" id="A0A4V5RMH2"/>
<evidence type="ECO:0000259" key="1">
    <source>
        <dbReference type="Pfam" id="PF04230"/>
    </source>
</evidence>
<evidence type="ECO:0000313" key="2">
    <source>
        <dbReference type="EMBL" id="TKG03713.1"/>
    </source>
</evidence>
<reference evidence="2 3" key="1">
    <citation type="submission" date="2019-04" db="EMBL/GenBank/DDBJ databases">
        <title>A reverse ecology approach based on a biological definition of microbial populations.</title>
        <authorList>
            <person name="Arevalo P."/>
            <person name="Vaninsberghe D."/>
            <person name="Elsherbini J."/>
            <person name="Gore J."/>
            <person name="Polz M."/>
        </authorList>
    </citation>
    <scope>NUCLEOTIDE SEQUENCE [LARGE SCALE GENOMIC DNA]</scope>
    <source>
        <strain evidence="2 3">10N.222.48.A1</strain>
    </source>
</reference>
<feature type="domain" description="Polysaccharide pyruvyl transferase" evidence="1">
    <location>
        <begin position="13"/>
        <end position="296"/>
    </location>
</feature>
<name>A0A4V5RMH2_9VIBR</name>
<dbReference type="RefSeq" id="WP_076667751.1">
    <property type="nucleotide sequence ID" value="NZ_JAJGZO010000025.1"/>
</dbReference>
<dbReference type="InterPro" id="IPR007345">
    <property type="entry name" value="Polysacch_pyruvyl_Trfase"/>
</dbReference>